<keyword evidence="4 7" id="KW-0479">Metal-binding</keyword>
<comment type="subcellular location">
    <subcellularLocation>
        <location evidence="1">Membrane</location>
        <topology evidence="1">Single-pass membrane protein</topology>
    </subcellularLocation>
</comment>
<evidence type="ECO:0000256" key="8">
    <source>
        <dbReference type="RuleBase" id="RU000461"/>
    </source>
</evidence>
<keyword evidence="8" id="KW-0560">Oxidoreductase</keyword>
<dbReference type="PROSITE" id="PS00086">
    <property type="entry name" value="CYTOCHROME_P450"/>
    <property type="match status" value="1"/>
</dbReference>
<feature type="binding site" description="axial binding residue" evidence="7">
    <location>
        <position position="437"/>
    </location>
    <ligand>
        <name>heme</name>
        <dbReference type="ChEBI" id="CHEBI:30413"/>
    </ligand>
    <ligandPart>
        <name>Fe</name>
        <dbReference type="ChEBI" id="CHEBI:18248"/>
    </ligandPart>
</feature>
<dbReference type="AlphaFoldDB" id="A0AAV2GH66"/>
<dbReference type="InterPro" id="IPR017972">
    <property type="entry name" value="Cyt_P450_CS"/>
</dbReference>
<gene>
    <name evidence="10" type="ORF">LTRI10_LOCUS48476</name>
</gene>
<evidence type="ECO:0000256" key="3">
    <source>
        <dbReference type="ARBA" id="ARBA00022692"/>
    </source>
</evidence>
<dbReference type="GO" id="GO:0016132">
    <property type="term" value="P:brassinosteroid biosynthetic process"/>
    <property type="evidence" value="ECO:0007669"/>
    <property type="project" value="TreeGrafter"/>
</dbReference>
<keyword evidence="5" id="KW-0472">Membrane</keyword>
<evidence type="ECO:0000256" key="7">
    <source>
        <dbReference type="PIRSR" id="PIRSR602401-1"/>
    </source>
</evidence>
<dbReference type="GO" id="GO:0004497">
    <property type="term" value="F:monooxygenase activity"/>
    <property type="evidence" value="ECO:0007669"/>
    <property type="project" value="UniProtKB-KW"/>
</dbReference>
<keyword evidence="9" id="KW-0732">Signal</keyword>
<keyword evidence="11" id="KW-1185">Reference proteome</keyword>
<sequence length="496" mass="56567">MVTMLVTVAWLLLPLLLLAITYRRRPTTSPRRRLPPGSSGLPFIGETLHLFLPSTDFDLIPFLKSRLRRYGPVFTTNLFGKQIAVSADSELNHFLLQRDQQLIETWHTDTSAGLFGDVDINLASVHKYVRFATLRSFGVQELRERRLPEMERRVHVALGDWSERASVEVKHATATMVLNYGAKLVFGYDPQQYSKEKLVDLYSSITKSLISIPLKIPGTTHYKCLKEKEKAVKLIRNEFRKRQQASFSSTKEPSKGDDFLDHAIRELNNDGEKKPYSLSLTEDFIVNFIFALNFVSHDTIANIMTLAVKLIEDHPLVLEELVAEHEAILKARESTSVGISWDEYKSMTFTLQVINETLRLGNLGPGILRRAVQDIHTNNGYTIPSGCGILIAISAMHLNPETYKDPLTFNPWRWSGVSPSDRMYKDLMPFGWGMKQCAGSEYARLFVATFLHVLVTKYTWKRIKGGNLRRNPLLIFDQGLHVKFMEKEITQQPPSN</sequence>
<keyword evidence="6 7" id="KW-0408">Iron</keyword>
<dbReference type="GO" id="GO:0016125">
    <property type="term" value="P:sterol metabolic process"/>
    <property type="evidence" value="ECO:0007669"/>
    <property type="project" value="TreeGrafter"/>
</dbReference>
<dbReference type="InterPro" id="IPR001128">
    <property type="entry name" value="Cyt_P450"/>
</dbReference>
<comment type="cofactor">
    <cofactor evidence="7">
        <name>heme</name>
        <dbReference type="ChEBI" id="CHEBI:30413"/>
    </cofactor>
</comment>
<feature type="chain" id="PRO_5044021956" description="Cytochrome P450" evidence="9">
    <location>
        <begin position="20"/>
        <end position="496"/>
    </location>
</feature>
<dbReference type="PANTHER" id="PTHR24286">
    <property type="entry name" value="CYTOCHROME P450 26"/>
    <property type="match status" value="1"/>
</dbReference>
<proteinExistence type="inferred from homology"/>
<dbReference type="PRINTS" id="PR00463">
    <property type="entry name" value="EP450I"/>
</dbReference>
<evidence type="ECO:0000256" key="1">
    <source>
        <dbReference type="ARBA" id="ARBA00004167"/>
    </source>
</evidence>
<evidence type="ECO:0000256" key="2">
    <source>
        <dbReference type="ARBA" id="ARBA00010617"/>
    </source>
</evidence>
<comment type="similarity">
    <text evidence="2 8">Belongs to the cytochrome P450 family.</text>
</comment>
<dbReference type="EMBL" id="OZ034821">
    <property type="protein sequence ID" value="CAL1408925.1"/>
    <property type="molecule type" value="Genomic_DNA"/>
</dbReference>
<dbReference type="GO" id="GO:0020037">
    <property type="term" value="F:heme binding"/>
    <property type="evidence" value="ECO:0007669"/>
    <property type="project" value="InterPro"/>
</dbReference>
<reference evidence="10 11" key="1">
    <citation type="submission" date="2024-04" db="EMBL/GenBank/DDBJ databases">
        <authorList>
            <person name="Fracassetti M."/>
        </authorList>
    </citation>
    <scope>NUCLEOTIDE SEQUENCE [LARGE SCALE GENOMIC DNA]</scope>
</reference>
<dbReference type="GO" id="GO:0016020">
    <property type="term" value="C:membrane"/>
    <property type="evidence" value="ECO:0007669"/>
    <property type="project" value="UniProtKB-SubCell"/>
</dbReference>
<keyword evidence="7 8" id="KW-0349">Heme</keyword>
<name>A0AAV2GH66_9ROSI</name>
<evidence type="ECO:0000256" key="9">
    <source>
        <dbReference type="SAM" id="SignalP"/>
    </source>
</evidence>
<protein>
    <recommendedName>
        <fullName evidence="12">Cytochrome P450</fullName>
    </recommendedName>
</protein>
<evidence type="ECO:0000313" key="10">
    <source>
        <dbReference type="EMBL" id="CAL1408925.1"/>
    </source>
</evidence>
<organism evidence="10 11">
    <name type="scientific">Linum trigynum</name>
    <dbReference type="NCBI Taxonomy" id="586398"/>
    <lineage>
        <taxon>Eukaryota</taxon>
        <taxon>Viridiplantae</taxon>
        <taxon>Streptophyta</taxon>
        <taxon>Embryophyta</taxon>
        <taxon>Tracheophyta</taxon>
        <taxon>Spermatophyta</taxon>
        <taxon>Magnoliopsida</taxon>
        <taxon>eudicotyledons</taxon>
        <taxon>Gunneridae</taxon>
        <taxon>Pentapetalae</taxon>
        <taxon>rosids</taxon>
        <taxon>fabids</taxon>
        <taxon>Malpighiales</taxon>
        <taxon>Linaceae</taxon>
        <taxon>Linum</taxon>
    </lineage>
</organism>
<dbReference type="Gene3D" id="1.10.630.10">
    <property type="entry name" value="Cytochrome P450"/>
    <property type="match status" value="1"/>
</dbReference>
<dbReference type="GO" id="GO:0016705">
    <property type="term" value="F:oxidoreductase activity, acting on paired donors, with incorporation or reduction of molecular oxygen"/>
    <property type="evidence" value="ECO:0007669"/>
    <property type="project" value="InterPro"/>
</dbReference>
<dbReference type="Proteomes" id="UP001497516">
    <property type="component" value="Chromosome 8"/>
</dbReference>
<dbReference type="Pfam" id="PF00067">
    <property type="entry name" value="p450"/>
    <property type="match status" value="1"/>
</dbReference>
<accession>A0AAV2GH66</accession>
<evidence type="ECO:0000256" key="5">
    <source>
        <dbReference type="ARBA" id="ARBA00022989"/>
    </source>
</evidence>
<evidence type="ECO:0000256" key="4">
    <source>
        <dbReference type="ARBA" id="ARBA00022723"/>
    </source>
</evidence>
<evidence type="ECO:0000313" key="11">
    <source>
        <dbReference type="Proteomes" id="UP001497516"/>
    </source>
</evidence>
<keyword evidence="8" id="KW-0503">Monooxygenase</keyword>
<evidence type="ECO:0000256" key="6">
    <source>
        <dbReference type="ARBA" id="ARBA00023004"/>
    </source>
</evidence>
<dbReference type="InterPro" id="IPR036396">
    <property type="entry name" value="Cyt_P450_sf"/>
</dbReference>
<dbReference type="PANTHER" id="PTHR24286:SF305">
    <property type="entry name" value="CYTOCHROME P450 708A2"/>
    <property type="match status" value="1"/>
</dbReference>
<evidence type="ECO:0008006" key="12">
    <source>
        <dbReference type="Google" id="ProtNLM"/>
    </source>
</evidence>
<dbReference type="GO" id="GO:0010268">
    <property type="term" value="P:brassinosteroid homeostasis"/>
    <property type="evidence" value="ECO:0007669"/>
    <property type="project" value="TreeGrafter"/>
</dbReference>
<dbReference type="SUPFAM" id="SSF48264">
    <property type="entry name" value="Cytochrome P450"/>
    <property type="match status" value="1"/>
</dbReference>
<dbReference type="CDD" id="cd11043">
    <property type="entry name" value="CYP90-like"/>
    <property type="match status" value="1"/>
</dbReference>
<keyword evidence="3" id="KW-0812">Transmembrane</keyword>
<keyword evidence="5" id="KW-1133">Transmembrane helix</keyword>
<feature type="signal peptide" evidence="9">
    <location>
        <begin position="1"/>
        <end position="19"/>
    </location>
</feature>
<dbReference type="GO" id="GO:0005506">
    <property type="term" value="F:iron ion binding"/>
    <property type="evidence" value="ECO:0007669"/>
    <property type="project" value="InterPro"/>
</dbReference>
<dbReference type="InterPro" id="IPR002401">
    <property type="entry name" value="Cyt_P450_E_grp-I"/>
</dbReference>